<feature type="domain" description="G-protein coupled receptors family 1 profile" evidence="6">
    <location>
        <begin position="28"/>
        <end position="333"/>
    </location>
</feature>
<dbReference type="OrthoDB" id="6091048at2759"/>
<dbReference type="PANTHER" id="PTHR46641">
    <property type="entry name" value="FMRFAMIDE RECEPTOR-RELATED"/>
    <property type="match status" value="1"/>
</dbReference>
<dbReference type="GO" id="GO:0004930">
    <property type="term" value="F:G protein-coupled receptor activity"/>
    <property type="evidence" value="ECO:0007669"/>
    <property type="project" value="InterPro"/>
</dbReference>
<dbReference type="AlphaFoldDB" id="A0A6J8BCX5"/>
<name>A0A6J8BCX5_MYTCO</name>
<dbReference type="PANTHER" id="PTHR46641:SF2">
    <property type="entry name" value="FMRFAMIDE RECEPTOR"/>
    <property type="match status" value="1"/>
</dbReference>
<evidence type="ECO:0000256" key="1">
    <source>
        <dbReference type="ARBA" id="ARBA00004370"/>
    </source>
</evidence>
<sequence length="504" mass="57944">MLFILYARSPFWLNIVAGPTVSYMSIVMNIIIFCVLLDRKIKTPTTVLMQGLALADSLTALCTYGFEPLFVIFYDKIGSYVDIKDTLFPSKDLSRELTELVSLKFPLCWVHFVVSNLTDTFHLASILITTSLGLQKLLAVMCPIWSRTKVTHRKAGIVCGVCVVGSVVMSIPRLCVVNFKSGKEDICLVSDPHANMQKYVLTFYPILLSVILFTAVVTMLVSTFYIIVILCRRKHVRGHASASKSEKKSCMLILSVMVVFLLSEIPRLYINTTLFFTYSTNMETNENIAVNKITTESHKNIISRLKLDIGITHYSNLTLYDSCTRAILPPLPYQGAYDRQIQRVLLHVMFKDKYQLNLLNTLRYLFSRFFHEMRKMLAMMLCSLYEQDKIIANKFFEIHLNYIFDKGFLFNDYGKTRLSNFILGSTPYSEPMNYILNIIWGNWDITLNKFKLFNEILKLAMILGCSSNFLIYIIMSKTLRQAVARKLKCCRETQERGAEEIRMN</sequence>
<keyword evidence="4 5" id="KW-0472">Membrane</keyword>
<evidence type="ECO:0000256" key="3">
    <source>
        <dbReference type="ARBA" id="ARBA00022989"/>
    </source>
</evidence>
<feature type="transmembrane region" description="Helical" evidence="5">
    <location>
        <begin position="12"/>
        <end position="35"/>
    </location>
</feature>
<gene>
    <name evidence="7" type="ORF">MCOR_15984</name>
</gene>
<dbReference type="Proteomes" id="UP000507470">
    <property type="component" value="Unassembled WGS sequence"/>
</dbReference>
<dbReference type="InterPro" id="IPR017452">
    <property type="entry name" value="GPCR_Rhodpsn_7TM"/>
</dbReference>
<keyword evidence="2 5" id="KW-0812">Transmembrane</keyword>
<dbReference type="SUPFAM" id="SSF81321">
    <property type="entry name" value="Family A G protein-coupled receptor-like"/>
    <property type="match status" value="1"/>
</dbReference>
<evidence type="ECO:0000256" key="2">
    <source>
        <dbReference type="ARBA" id="ARBA00022692"/>
    </source>
</evidence>
<dbReference type="GO" id="GO:0016020">
    <property type="term" value="C:membrane"/>
    <property type="evidence" value="ECO:0007669"/>
    <property type="project" value="UniProtKB-SubCell"/>
</dbReference>
<feature type="transmembrane region" description="Helical" evidence="5">
    <location>
        <begin position="251"/>
        <end position="270"/>
    </location>
</feature>
<dbReference type="InterPro" id="IPR000276">
    <property type="entry name" value="GPCR_Rhodpsn"/>
</dbReference>
<feature type="transmembrane region" description="Helical" evidence="5">
    <location>
        <begin position="199"/>
        <end position="230"/>
    </location>
</feature>
<dbReference type="InterPro" id="IPR052954">
    <property type="entry name" value="GPCR-Ligand_Int"/>
</dbReference>
<evidence type="ECO:0000256" key="5">
    <source>
        <dbReference type="SAM" id="Phobius"/>
    </source>
</evidence>
<proteinExistence type="predicted"/>
<evidence type="ECO:0000259" key="6">
    <source>
        <dbReference type="PROSITE" id="PS50262"/>
    </source>
</evidence>
<dbReference type="EMBL" id="CACVKT020002798">
    <property type="protein sequence ID" value="CAC5379987.1"/>
    <property type="molecule type" value="Genomic_DNA"/>
</dbReference>
<evidence type="ECO:0000313" key="7">
    <source>
        <dbReference type="EMBL" id="CAC5379987.1"/>
    </source>
</evidence>
<dbReference type="PROSITE" id="PS50262">
    <property type="entry name" value="G_PROTEIN_RECEP_F1_2"/>
    <property type="match status" value="1"/>
</dbReference>
<feature type="transmembrane region" description="Helical" evidence="5">
    <location>
        <begin position="456"/>
        <end position="475"/>
    </location>
</feature>
<evidence type="ECO:0000313" key="8">
    <source>
        <dbReference type="Proteomes" id="UP000507470"/>
    </source>
</evidence>
<keyword evidence="8" id="KW-1185">Reference proteome</keyword>
<evidence type="ECO:0000256" key="4">
    <source>
        <dbReference type="ARBA" id="ARBA00023136"/>
    </source>
</evidence>
<reference evidence="7 8" key="1">
    <citation type="submission" date="2020-06" db="EMBL/GenBank/DDBJ databases">
        <authorList>
            <person name="Li R."/>
            <person name="Bekaert M."/>
        </authorList>
    </citation>
    <scope>NUCLEOTIDE SEQUENCE [LARGE SCALE GENOMIC DNA]</scope>
    <source>
        <strain evidence="8">wild</strain>
    </source>
</reference>
<protein>
    <recommendedName>
        <fullName evidence="6">G-protein coupled receptors family 1 profile domain-containing protein</fullName>
    </recommendedName>
</protein>
<keyword evidence="3 5" id="KW-1133">Transmembrane helix</keyword>
<organism evidence="7 8">
    <name type="scientific">Mytilus coruscus</name>
    <name type="common">Sea mussel</name>
    <dbReference type="NCBI Taxonomy" id="42192"/>
    <lineage>
        <taxon>Eukaryota</taxon>
        <taxon>Metazoa</taxon>
        <taxon>Spiralia</taxon>
        <taxon>Lophotrochozoa</taxon>
        <taxon>Mollusca</taxon>
        <taxon>Bivalvia</taxon>
        <taxon>Autobranchia</taxon>
        <taxon>Pteriomorphia</taxon>
        <taxon>Mytilida</taxon>
        <taxon>Mytiloidea</taxon>
        <taxon>Mytilidae</taxon>
        <taxon>Mytilinae</taxon>
        <taxon>Mytilus</taxon>
    </lineage>
</organism>
<accession>A0A6J8BCX5</accession>
<dbReference type="Pfam" id="PF00001">
    <property type="entry name" value="7tm_1"/>
    <property type="match status" value="1"/>
</dbReference>
<comment type="subcellular location">
    <subcellularLocation>
        <location evidence="1">Membrane</location>
    </subcellularLocation>
</comment>
<dbReference type="Gene3D" id="1.20.1070.10">
    <property type="entry name" value="Rhodopsin 7-helix transmembrane proteins"/>
    <property type="match status" value="2"/>
</dbReference>
<feature type="transmembrane region" description="Helical" evidence="5">
    <location>
        <begin position="157"/>
        <end position="179"/>
    </location>
</feature>